<evidence type="ECO:0000256" key="1">
    <source>
        <dbReference type="ARBA" id="ARBA00000971"/>
    </source>
</evidence>
<keyword evidence="9" id="KW-1185">Reference proteome</keyword>
<dbReference type="InterPro" id="IPR050245">
    <property type="entry name" value="PrsA_foldase"/>
</dbReference>
<evidence type="ECO:0000256" key="4">
    <source>
        <dbReference type="ARBA" id="ARBA00023110"/>
    </source>
</evidence>
<evidence type="ECO:0000256" key="2">
    <source>
        <dbReference type="ARBA" id="ARBA00007656"/>
    </source>
</evidence>
<name>A0ABS6N6J6_9RHOB</name>
<dbReference type="InterPro" id="IPR000297">
    <property type="entry name" value="PPIase_PpiC"/>
</dbReference>
<evidence type="ECO:0000259" key="7">
    <source>
        <dbReference type="PROSITE" id="PS50198"/>
    </source>
</evidence>
<keyword evidence="6" id="KW-0732">Signal</keyword>
<accession>A0ABS6N6J6</accession>
<keyword evidence="5 8" id="KW-0413">Isomerase</keyword>
<organism evidence="8 9">
    <name type="scientific">Thalassococcus arenae</name>
    <dbReference type="NCBI Taxonomy" id="2851652"/>
    <lineage>
        <taxon>Bacteria</taxon>
        <taxon>Pseudomonadati</taxon>
        <taxon>Pseudomonadota</taxon>
        <taxon>Alphaproteobacteria</taxon>
        <taxon>Rhodobacterales</taxon>
        <taxon>Roseobacteraceae</taxon>
        <taxon>Thalassococcus</taxon>
    </lineage>
</organism>
<dbReference type="GO" id="GO:0003755">
    <property type="term" value="F:peptidyl-prolyl cis-trans isomerase activity"/>
    <property type="evidence" value="ECO:0007669"/>
    <property type="project" value="UniProtKB-EC"/>
</dbReference>
<dbReference type="PANTHER" id="PTHR47245:SF2">
    <property type="entry name" value="PEPTIDYL-PROLYL CIS-TRANS ISOMERASE HP_0175-RELATED"/>
    <property type="match status" value="1"/>
</dbReference>
<protein>
    <recommendedName>
        <fullName evidence="3">peptidylprolyl isomerase</fullName>
        <ecNumber evidence="3">5.2.1.8</ecNumber>
    </recommendedName>
</protein>
<evidence type="ECO:0000256" key="5">
    <source>
        <dbReference type="PROSITE-ProRule" id="PRU00278"/>
    </source>
</evidence>
<dbReference type="PROSITE" id="PS01096">
    <property type="entry name" value="PPIC_PPIASE_1"/>
    <property type="match status" value="1"/>
</dbReference>
<feature type="signal peptide" evidence="6">
    <location>
        <begin position="1"/>
        <end position="23"/>
    </location>
</feature>
<gene>
    <name evidence="8" type="ORF">KUH32_07650</name>
</gene>
<evidence type="ECO:0000256" key="6">
    <source>
        <dbReference type="SAM" id="SignalP"/>
    </source>
</evidence>
<keyword evidence="4 5" id="KW-0697">Rotamase</keyword>
<comment type="similarity">
    <text evidence="2">Belongs to the PpiC/parvulin rotamase family.</text>
</comment>
<dbReference type="EC" id="5.2.1.8" evidence="3"/>
<comment type="caution">
    <text evidence="8">The sequence shown here is derived from an EMBL/GenBank/DDBJ whole genome shotgun (WGS) entry which is preliminary data.</text>
</comment>
<dbReference type="EMBL" id="JAHRWL010000001">
    <property type="protein sequence ID" value="MBV2359644.1"/>
    <property type="molecule type" value="Genomic_DNA"/>
</dbReference>
<evidence type="ECO:0000256" key="3">
    <source>
        <dbReference type="ARBA" id="ARBA00013194"/>
    </source>
</evidence>
<evidence type="ECO:0000313" key="9">
    <source>
        <dbReference type="Proteomes" id="UP001166293"/>
    </source>
</evidence>
<proteinExistence type="inferred from homology"/>
<dbReference type="InterPro" id="IPR023058">
    <property type="entry name" value="PPIase_PpiC_CS"/>
</dbReference>
<dbReference type="PROSITE" id="PS50198">
    <property type="entry name" value="PPIC_PPIASE_2"/>
    <property type="match status" value="1"/>
</dbReference>
<dbReference type="PANTHER" id="PTHR47245">
    <property type="entry name" value="PEPTIDYLPROLYL ISOMERASE"/>
    <property type="match status" value="1"/>
</dbReference>
<dbReference type="Pfam" id="PF00639">
    <property type="entry name" value="Rotamase"/>
    <property type="match status" value="1"/>
</dbReference>
<comment type="catalytic activity">
    <reaction evidence="1">
        <text>[protein]-peptidylproline (omega=180) = [protein]-peptidylproline (omega=0)</text>
        <dbReference type="Rhea" id="RHEA:16237"/>
        <dbReference type="Rhea" id="RHEA-COMP:10747"/>
        <dbReference type="Rhea" id="RHEA-COMP:10748"/>
        <dbReference type="ChEBI" id="CHEBI:83833"/>
        <dbReference type="ChEBI" id="CHEBI:83834"/>
        <dbReference type="EC" id="5.2.1.8"/>
    </reaction>
</comment>
<feature type="domain" description="PpiC" evidence="7">
    <location>
        <begin position="135"/>
        <end position="224"/>
    </location>
</feature>
<reference evidence="8" key="1">
    <citation type="submission" date="2021-06" db="EMBL/GenBank/DDBJ databases">
        <title>Thalassococcus sp. CAU 1522 isolated from sea sand, Republic of Korea.</title>
        <authorList>
            <person name="Kim W."/>
        </authorList>
    </citation>
    <scope>NUCLEOTIDE SEQUENCE</scope>
    <source>
        <strain evidence="8">CAU 1522</strain>
    </source>
</reference>
<sequence>MQKPLMTLAATAVALVLALPAAAQDEANAETVVATVNGKDITLGHLIIVRTALPEQYQQLPDDVLWDGILEQLIQQEVMAQDPTAADTKRVTLALENERRQLLAAEVVAKLAVEAASEDALRAAYQAQYVDAEQPMEFNASHILVETEDEAKALVESLNGGADFAELAKEKSTGPSGPNGGALGWFGPGMMVPPFQEAVEAMEPGTISGPVQTQFGWHVIRLNETRQTEAPAFDEVREQLISEVQEKAVSQRIESLLGAAEITKTTAADTDPSLLNKVELLED</sequence>
<feature type="chain" id="PRO_5047527389" description="peptidylprolyl isomerase" evidence="6">
    <location>
        <begin position="24"/>
        <end position="283"/>
    </location>
</feature>
<dbReference type="RefSeq" id="WP_217777442.1">
    <property type="nucleotide sequence ID" value="NZ_JAHRWL010000001.1"/>
</dbReference>
<dbReference type="Proteomes" id="UP001166293">
    <property type="component" value="Unassembled WGS sequence"/>
</dbReference>
<evidence type="ECO:0000313" key="8">
    <source>
        <dbReference type="EMBL" id="MBV2359644.1"/>
    </source>
</evidence>